<dbReference type="InterPro" id="IPR027417">
    <property type="entry name" value="P-loop_NTPase"/>
</dbReference>
<dbReference type="InterPro" id="IPR049945">
    <property type="entry name" value="AAA_22"/>
</dbReference>
<feature type="coiled-coil region" evidence="1">
    <location>
        <begin position="823"/>
        <end position="857"/>
    </location>
</feature>
<feature type="compositionally biased region" description="Basic and acidic residues" evidence="2">
    <location>
        <begin position="581"/>
        <end position="636"/>
    </location>
</feature>
<protein>
    <submittedName>
        <fullName evidence="4">Cell division control protein 6</fullName>
    </submittedName>
</protein>
<feature type="region of interest" description="Disordered" evidence="2">
    <location>
        <begin position="528"/>
        <end position="662"/>
    </location>
</feature>
<feature type="domain" description="ORC1/DEAH AAA+ ATPase" evidence="3">
    <location>
        <begin position="1538"/>
        <end position="1672"/>
    </location>
</feature>
<keyword evidence="4" id="KW-0132">Cell division</keyword>
<dbReference type="EMBL" id="BK015631">
    <property type="protein sequence ID" value="DAE16793.1"/>
    <property type="molecule type" value="Genomic_DNA"/>
</dbReference>
<evidence type="ECO:0000259" key="3">
    <source>
        <dbReference type="Pfam" id="PF13401"/>
    </source>
</evidence>
<dbReference type="GO" id="GO:0051301">
    <property type="term" value="P:cell division"/>
    <property type="evidence" value="ECO:0007669"/>
    <property type="project" value="UniProtKB-KW"/>
</dbReference>
<keyword evidence="4" id="KW-0131">Cell cycle</keyword>
<feature type="region of interest" description="Disordered" evidence="2">
    <location>
        <begin position="197"/>
        <end position="234"/>
    </location>
</feature>
<feature type="compositionally biased region" description="Basic and acidic residues" evidence="2">
    <location>
        <begin position="535"/>
        <end position="572"/>
    </location>
</feature>
<keyword evidence="1" id="KW-0175">Coiled coil</keyword>
<dbReference type="Pfam" id="PF13401">
    <property type="entry name" value="AAA_22"/>
    <property type="match status" value="1"/>
</dbReference>
<feature type="compositionally biased region" description="Basic and acidic residues" evidence="2">
    <location>
        <begin position="197"/>
        <end position="233"/>
    </location>
</feature>
<evidence type="ECO:0000256" key="2">
    <source>
        <dbReference type="SAM" id="MobiDB-lite"/>
    </source>
</evidence>
<proteinExistence type="predicted"/>
<dbReference type="SUPFAM" id="SSF52540">
    <property type="entry name" value="P-loop containing nucleoside triphosphate hydrolases"/>
    <property type="match status" value="1"/>
</dbReference>
<reference evidence="4" key="1">
    <citation type="journal article" date="2021" name="Proc. Natl. Acad. Sci. U.S.A.">
        <title>A Catalog of Tens of Thousands of Viruses from Human Metagenomes Reveals Hidden Associations with Chronic Diseases.</title>
        <authorList>
            <person name="Tisza M.J."/>
            <person name="Buck C.B."/>
        </authorList>
    </citation>
    <scope>NUCLEOTIDE SEQUENCE</scope>
    <source>
        <strain evidence="4">CtVii20</strain>
    </source>
</reference>
<dbReference type="GO" id="GO:0016887">
    <property type="term" value="F:ATP hydrolysis activity"/>
    <property type="evidence" value="ECO:0007669"/>
    <property type="project" value="InterPro"/>
</dbReference>
<evidence type="ECO:0000313" key="4">
    <source>
        <dbReference type="EMBL" id="DAE16793.1"/>
    </source>
</evidence>
<organism evidence="4">
    <name type="scientific">Siphoviridae sp. ctVii20</name>
    <dbReference type="NCBI Taxonomy" id="2825533"/>
    <lineage>
        <taxon>Viruses</taxon>
        <taxon>Duplodnaviria</taxon>
        <taxon>Heunggongvirae</taxon>
        <taxon>Uroviricota</taxon>
        <taxon>Caudoviricetes</taxon>
    </lineage>
</organism>
<evidence type="ECO:0000256" key="1">
    <source>
        <dbReference type="SAM" id="Coils"/>
    </source>
</evidence>
<dbReference type="Gene3D" id="3.40.50.300">
    <property type="entry name" value="P-loop containing nucleotide triphosphate hydrolases"/>
    <property type="match status" value="1"/>
</dbReference>
<name>A0A8S5QDA9_9CAUD</name>
<accession>A0A8S5QDA9</accession>
<sequence>MADEMGMNEPNDVFALYDQIKKLRQETGKCSKHLLDVIADEKLFDGDLLDHLAETSNDLKNAQAKLLFTLAGMGMKPPASMSEIGNFLVSWKKAQEEKAEAASLSDILKDVLALSYKGEDRKIAEELEKIRKEAAAILGDMDHFKNHKDRILAMKKLLSAAAPEGPSLDLFNEICRSFSTTIGYALMQHLILRREKENAGEKTETERAAAVDKTPRETHPSEEKPVPATEKQKQIPAEAVENVKKEEASKAEDLLEKKELRPKLKKATKFISTFRDMKGLGVTAKILLRELQVKALILPDWYVGDPGIDPASPFRALVPEALERLYDSGCIARLTGGSDEAYVINPELWPVLHQDSVNKWFFKKNSKVSLNEPSDYYHCFKDFQVMKGVYFVRENLSKSHHIYYGREGIGDVHGFLTMEGKDEKGILNLLFIDSVNSKKLTDEIMKEVKAGKAKGGNVEQEKSSGEKTEPPLVLVVMISSADEISEWTDRAVDMGFERFYFLETGPEARHYRLMDREGKEQPFQVLYFLTGPSGPDEHDKTGLPEEHSSSEAGEKDVSKNPENRPSEKKSENSADPEIEEKEEKPIPQADVHGEQRTMGKEENRPVNDTVLKMEEPQKTDNRTSHETRQQEDRVVQKSEPATVKAQADAVTAGTEKEKENRGIPFSSAVRVIPPEEAIELTASQMKAHHWAEAMLLIHSLRQANEREWIRDLEAELSYALVDPLYSRISEGRDSFDYWDSSLDVPEVDAGSARDYLNSAALLRAFYHPDRRNENWRWQSENRIRQINDDRDNEALQKLPSLKKVLNLLAAFLRRNERGLGNCLADTDDSMDRLRQDLEEYGKEINEQNKKIENNRRKMHNHPRLQKTYNVMFGKNSDCRRCYDAFNRKDYKPLLDFCSRFMDGPISGCLGMEPEQFSQHMDPHKISDYIDSLWNGVHVDRQNNSRLIGIGREKIMNLLTDTVECFGKYALAMERLEQMGASAPVDMYMVRKQAEQVESTCTDLMGEMESLSSENPMEEIGIAALRYLVKSLIKETHSANDGRGEETAPGYKKQRPFYAPFLLTTFIELDSHFLPFLFDFRIPALDLYDRVRKHIEKITAENLVPSSDEAWETAEKQALRERDMGSARLISVLSGKPAFEGLSEEEIQVSGEAYLKEQLSDFRSSLELAYNYGQITEKNRMDFYMETANRLAKHLKETENYGFIELFKRACMDKIRQDSAPRRASLENQFRTLRKKLLQNGGKEDDFPVLGQIKKCLSENNLSVAEDYMRQCQDGKRTEISQMVVSYPNEFMKFLKPKNYNPLYDMCAKNGKYMLNSIFDNWLRSNNTSNSQLSKNSAGREKLDFVNSWVRLISNGTVGLSNLIYHLGYPRPLDDIQREKRENNRFIYHLRFDRSESSGESQTNRHPIKAFGSGIFEHGLRVISISGRRTWEEIINEIQDCGIQPETGTICIFDGAMALSERRELARAMKVDDNMRNIIVIDRVLALYLTDYERLNRRNKTIELAMPFGNAQPFISTGFIPPEMFIGRTAELAKIRDMNGPTLVYGGRQLGKSILLKQVSLLEHHPEKDMYAFYFDIKGKDMEAALHAIAGELSRNGLIMTEPETWEDFGEQMKDLLTGRFQKKVSKLMLLIDEADQFLLSADREKNKPIEVLRDIRNYSENRFKFVLAGLHNVIRFDKNRLGSNTVYGQLEHINIKPFSFSDACELLLKPLSYMGFEIPSMEIISTILSKTNYFPGLIQFYGKKLVESVKESYRKKDFNTANNPPYVLDEKYLKTLLEDKDFLEDIEKKFQITLRVDEGDDDYYYLIALAMADCYALEDGQPKQNYKPDDIRNVAVVYGISRLTNLSLENLEALMDEMEELNIFRKDEEGGYLFNRYSFYSMMGGTEKIERELENYADE</sequence>